<dbReference type="EMBL" id="CAJHNH020001772">
    <property type="protein sequence ID" value="CAG5124379.1"/>
    <property type="molecule type" value="Genomic_DNA"/>
</dbReference>
<dbReference type="OrthoDB" id="6054076at2759"/>
<comment type="caution">
    <text evidence="2">The sequence shown here is derived from an EMBL/GenBank/DDBJ whole genome shotgun (WGS) entry which is preliminary data.</text>
</comment>
<dbReference type="SMART" id="SM00034">
    <property type="entry name" value="CLECT"/>
    <property type="match status" value="1"/>
</dbReference>
<feature type="non-terminal residue" evidence="2">
    <location>
        <position position="1"/>
    </location>
</feature>
<dbReference type="InterPro" id="IPR016186">
    <property type="entry name" value="C-type_lectin-like/link_sf"/>
</dbReference>
<organism evidence="2 3">
    <name type="scientific">Candidula unifasciata</name>
    <dbReference type="NCBI Taxonomy" id="100452"/>
    <lineage>
        <taxon>Eukaryota</taxon>
        <taxon>Metazoa</taxon>
        <taxon>Spiralia</taxon>
        <taxon>Lophotrochozoa</taxon>
        <taxon>Mollusca</taxon>
        <taxon>Gastropoda</taxon>
        <taxon>Heterobranchia</taxon>
        <taxon>Euthyneura</taxon>
        <taxon>Panpulmonata</taxon>
        <taxon>Eupulmonata</taxon>
        <taxon>Stylommatophora</taxon>
        <taxon>Helicina</taxon>
        <taxon>Helicoidea</taxon>
        <taxon>Geomitridae</taxon>
        <taxon>Candidula</taxon>
    </lineage>
</organism>
<reference evidence="2" key="1">
    <citation type="submission" date="2021-04" db="EMBL/GenBank/DDBJ databases">
        <authorList>
            <consortium name="Molecular Ecology Group"/>
        </authorList>
    </citation>
    <scope>NUCLEOTIDE SEQUENCE</scope>
</reference>
<dbReference type="Proteomes" id="UP000678393">
    <property type="component" value="Unassembled WGS sequence"/>
</dbReference>
<evidence type="ECO:0000313" key="2">
    <source>
        <dbReference type="EMBL" id="CAG5124379.1"/>
    </source>
</evidence>
<dbReference type="Gene3D" id="3.10.100.10">
    <property type="entry name" value="Mannose-Binding Protein A, subunit A"/>
    <property type="match status" value="1"/>
</dbReference>
<gene>
    <name evidence="2" type="ORF">CUNI_LOCUS9937</name>
</gene>
<dbReference type="Pfam" id="PF00059">
    <property type="entry name" value="Lectin_C"/>
    <property type="match status" value="1"/>
</dbReference>
<dbReference type="InterPro" id="IPR016187">
    <property type="entry name" value="CTDL_fold"/>
</dbReference>
<sequence>LAGCNSWDQFGDSCYLFNETSIVWMQAMWSCYESGGWIVQIDSKDEDDFIVGLMKARRVDIVWIGGFATAHWQWMPSFTRLKEYTNWGQGLPDNGKCTYDFICFFKFTLRLTFCFIIKKKKKIKNLMKTAYSALY</sequence>
<dbReference type="AlphaFoldDB" id="A0A8S3Z5I9"/>
<name>A0A8S3Z5I9_9EUPU</name>
<feature type="domain" description="C-type lectin" evidence="1">
    <location>
        <begin position="10"/>
        <end position="97"/>
    </location>
</feature>
<dbReference type="CDD" id="cd00037">
    <property type="entry name" value="CLECT"/>
    <property type="match status" value="1"/>
</dbReference>
<dbReference type="SUPFAM" id="SSF56436">
    <property type="entry name" value="C-type lectin-like"/>
    <property type="match status" value="1"/>
</dbReference>
<dbReference type="InterPro" id="IPR001304">
    <property type="entry name" value="C-type_lectin-like"/>
</dbReference>
<keyword evidence="3" id="KW-1185">Reference proteome</keyword>
<evidence type="ECO:0000313" key="3">
    <source>
        <dbReference type="Proteomes" id="UP000678393"/>
    </source>
</evidence>
<protein>
    <recommendedName>
        <fullName evidence="1">C-type lectin domain-containing protein</fullName>
    </recommendedName>
</protein>
<dbReference type="PROSITE" id="PS50041">
    <property type="entry name" value="C_TYPE_LECTIN_2"/>
    <property type="match status" value="1"/>
</dbReference>
<proteinExistence type="predicted"/>
<evidence type="ECO:0000259" key="1">
    <source>
        <dbReference type="PROSITE" id="PS50041"/>
    </source>
</evidence>
<accession>A0A8S3Z5I9</accession>